<feature type="compositionally biased region" description="Polar residues" evidence="1">
    <location>
        <begin position="1043"/>
        <end position="1058"/>
    </location>
</feature>
<dbReference type="Pfam" id="PF08736">
    <property type="entry name" value="FA"/>
    <property type="match status" value="1"/>
</dbReference>
<dbReference type="PROSITE" id="PS00660">
    <property type="entry name" value="FERM_1"/>
    <property type="match status" value="1"/>
</dbReference>
<dbReference type="SUPFAM" id="SSF54236">
    <property type="entry name" value="Ubiquitin-like"/>
    <property type="match status" value="1"/>
</dbReference>
<dbReference type="Pfam" id="PF00373">
    <property type="entry name" value="FERM_M"/>
    <property type="match status" value="1"/>
</dbReference>
<dbReference type="CDD" id="cd13193">
    <property type="entry name" value="FERM_C_FARP1-like"/>
    <property type="match status" value="1"/>
</dbReference>
<feature type="compositionally biased region" description="Polar residues" evidence="1">
    <location>
        <begin position="1295"/>
        <end position="1304"/>
    </location>
</feature>
<feature type="compositionally biased region" description="Polar residues" evidence="1">
    <location>
        <begin position="1240"/>
        <end position="1264"/>
    </location>
</feature>
<feature type="region of interest" description="Disordered" evidence="1">
    <location>
        <begin position="1180"/>
        <end position="1313"/>
    </location>
</feature>
<keyword evidence="3" id="KW-1185">Reference proteome</keyword>
<dbReference type="SMART" id="SM01195">
    <property type="entry name" value="FA"/>
    <property type="match status" value="1"/>
</dbReference>
<dbReference type="InterPro" id="IPR051835">
    <property type="entry name" value="RAC1-GEF"/>
</dbReference>
<dbReference type="InterPro" id="IPR011993">
    <property type="entry name" value="PH-like_dom_sf"/>
</dbReference>
<dbReference type="SUPFAM" id="SSF50729">
    <property type="entry name" value="PH domain-like"/>
    <property type="match status" value="1"/>
</dbReference>
<feature type="region of interest" description="Disordered" evidence="1">
    <location>
        <begin position="405"/>
        <end position="431"/>
    </location>
</feature>
<accession>A0A0N5APR3</accession>
<feature type="compositionally biased region" description="Low complexity" evidence="1">
    <location>
        <begin position="1180"/>
        <end position="1192"/>
    </location>
</feature>
<sequence>MALRHKALGESLFNEVCRHLNLLETDYFGLEFNDCFNNRCWLDKDKPILRQITNKQSDARFAFVVKFYTPNPGDLEEEYTRYLLALQIRRDLANGELRCNYNTAALMAAHIVQSDCGDFNADDYPDHTYLTSGRFVPNQTVDFLKVVRENHMKLMGMSPAESDLALLEIARRCEFYGVKLHEAKDVEDTVVGLSVAHMGIRVFHQMQCVSTFSWAKIRKLSFKRRKMLIKLHPESYQYYKETIEFSFENRNECKNFWKKCVEHHAFFRCLEVVPQKKSKESKLFSRGSSFRYRGKTQKQLIDYVREHRKRREPFSRPIKPGLSSQQVLYSKPSRYINSGYSTVSDCTIKAAGGWTLPKHQQQTDSQPSCSYVHDLDVPQQQLQLQQQQQYLHQHDSGTVRSSNLRATHSELSSSRNHSNTLTQKHSSGAVSDGEYMYSSDIEPNTYCTAPIRYKQTVSLKQLRREHTTTDTPKITDTDAHDPLISLSLPNVLGEDAHLVCRELELNGECPPKSISGDNFLELQQSGQENDNVSEGSYRISDNEPYSTHSAHMRKTDTGQVTCVKSPYEKHVNDADAAVSVNKNEACKVLEKADSSHKVPSSSAITVQAKSTEALLYNSDDVDTNPNISSSRSIAGVHSTDVVAQFSTSAPSALFFQKEVHLPTLSSKQNIDEYAKRVVIGKHTDQRPQTIDDVHDSDSTMGGAASVSFRSCNNDQNAELDNAKKRHPLIQQFPPKATISPLVSQSTNAQVIYTSRGTILQKPKVIYDELTETRAVQPAVPAAPLVRTEKAFTITEKKPSLQQQNVPKTYGATGPLPGRIISRENLIIVANSTKKPKPVVPPKPKNLSEILASQQNFQYGENDKNEKSFSEAIDTEQQQSSATKKLHALVNIQESDISAAMQKSSSDSLNPESTANIRPSSLIPPQDEQTKETQAAEVQQTASHQQQRPTVISIQSEDAPDIQKCHLLNSDVPYVLTVRKITTDGDSHAENAFSTFKDSSTNQAVKNAIAGTETTRISRDKSPDSFNRRKSLDLVQRKRLPSPGSFSSQDHSISPTSLDSGDVLEYLLRRRSASNERSSLTRRAKRGDLRRQTQPVRFNLPPSPDTESQRPSSISQPNLQNEEVEDFGNPNDKEIDKTDSLTNKSTKSLELASTNTLEIVGTLDPPTSATTTAITNKTVRAGNSNVASSSSKNQSEEDVFPPLPELSPTTANVVAESAVSDENLPPPPETPPLPPPPLLIANTQSSRPSTLAEPSSASTTLLQQSELDKNLPFADESVSPRSSVVQNEESSDKQQKSQNTSTLRTPTGLLWTDF</sequence>
<dbReference type="PANTHER" id="PTHR45858:SF5">
    <property type="entry name" value="MOESIN_EZRIN_RADIXIN HOMOLOG 1"/>
    <property type="match status" value="1"/>
</dbReference>
<feature type="region of interest" description="Disordered" evidence="1">
    <location>
        <begin position="684"/>
        <end position="704"/>
    </location>
</feature>
<organism evidence="3 4">
    <name type="scientific">Syphacia muris</name>
    <dbReference type="NCBI Taxonomy" id="451379"/>
    <lineage>
        <taxon>Eukaryota</taxon>
        <taxon>Metazoa</taxon>
        <taxon>Ecdysozoa</taxon>
        <taxon>Nematoda</taxon>
        <taxon>Chromadorea</taxon>
        <taxon>Rhabditida</taxon>
        <taxon>Spirurina</taxon>
        <taxon>Oxyuridomorpha</taxon>
        <taxon>Oxyuroidea</taxon>
        <taxon>Oxyuridae</taxon>
        <taxon>Syphacia</taxon>
    </lineage>
</organism>
<dbReference type="SUPFAM" id="SSF47031">
    <property type="entry name" value="Second domain of FERM"/>
    <property type="match status" value="1"/>
</dbReference>
<dbReference type="InterPro" id="IPR041788">
    <property type="entry name" value="FARP1/FARP2/FRMD7_FERM_C"/>
</dbReference>
<dbReference type="CDD" id="cd14473">
    <property type="entry name" value="FERM_B-lobe"/>
    <property type="match status" value="1"/>
</dbReference>
<feature type="compositionally biased region" description="Polar residues" evidence="1">
    <location>
        <begin position="1278"/>
        <end position="1287"/>
    </location>
</feature>
<dbReference type="InterPro" id="IPR019747">
    <property type="entry name" value="FERM_CS"/>
</dbReference>
<dbReference type="FunFam" id="2.30.29.30:FF:000002">
    <property type="entry name" value="Band 4.1-like protein 5 isoform 1"/>
    <property type="match status" value="1"/>
</dbReference>
<feature type="compositionally biased region" description="Basic and acidic residues" evidence="1">
    <location>
        <begin position="1015"/>
        <end position="1035"/>
    </location>
</feature>
<protein>
    <submittedName>
        <fullName evidence="4">FERM domain-containing protein</fullName>
    </submittedName>
</protein>
<evidence type="ECO:0000256" key="1">
    <source>
        <dbReference type="SAM" id="MobiDB-lite"/>
    </source>
</evidence>
<dbReference type="PROSITE" id="PS50057">
    <property type="entry name" value="FERM_3"/>
    <property type="match status" value="1"/>
</dbReference>
<evidence type="ECO:0000313" key="4">
    <source>
        <dbReference type="WBParaSite" id="SMUV_0000665101-mRNA-1"/>
    </source>
</evidence>
<dbReference type="Gene3D" id="2.30.29.30">
    <property type="entry name" value="Pleckstrin-homology domain (PH domain)/Phosphotyrosine-binding domain (PTB)"/>
    <property type="match status" value="1"/>
</dbReference>
<feature type="compositionally biased region" description="Polar residues" evidence="1">
    <location>
        <begin position="1104"/>
        <end position="1120"/>
    </location>
</feature>
<feature type="region of interest" description="Disordered" evidence="1">
    <location>
        <begin position="898"/>
        <end position="950"/>
    </location>
</feature>
<dbReference type="SMART" id="SM00295">
    <property type="entry name" value="B41"/>
    <property type="match status" value="1"/>
</dbReference>
<feature type="compositionally biased region" description="Polar residues" evidence="1">
    <location>
        <begin position="405"/>
        <end position="429"/>
    </location>
</feature>
<dbReference type="InterPro" id="IPR014847">
    <property type="entry name" value="FA"/>
</dbReference>
<dbReference type="Gene3D" id="3.10.20.90">
    <property type="entry name" value="Phosphatidylinositol 3-kinase Catalytic Subunit, Chain A, domain 1"/>
    <property type="match status" value="1"/>
</dbReference>
<dbReference type="InterPro" id="IPR019749">
    <property type="entry name" value="Band_41_domain"/>
</dbReference>
<dbReference type="Gene3D" id="1.20.80.10">
    <property type="match status" value="1"/>
</dbReference>
<dbReference type="InterPro" id="IPR000299">
    <property type="entry name" value="FERM_domain"/>
</dbReference>
<proteinExistence type="predicted"/>
<feature type="compositionally biased region" description="Pro residues" evidence="1">
    <location>
        <begin position="1223"/>
        <end position="1237"/>
    </location>
</feature>
<name>A0A0N5APR3_9BILA</name>
<dbReference type="GO" id="GO:0005085">
    <property type="term" value="F:guanyl-nucleotide exchange factor activity"/>
    <property type="evidence" value="ECO:0007669"/>
    <property type="project" value="TreeGrafter"/>
</dbReference>
<feature type="region of interest" description="Disordered" evidence="1">
    <location>
        <begin position="858"/>
        <end position="883"/>
    </location>
</feature>
<dbReference type="InterPro" id="IPR029071">
    <property type="entry name" value="Ubiquitin-like_domsf"/>
</dbReference>
<reference evidence="4" key="1">
    <citation type="submission" date="2017-02" db="UniProtKB">
        <authorList>
            <consortium name="WormBaseParasite"/>
        </authorList>
    </citation>
    <scope>IDENTIFICATION</scope>
</reference>
<feature type="compositionally biased region" description="Basic and acidic residues" evidence="1">
    <location>
        <begin position="684"/>
        <end position="697"/>
    </location>
</feature>
<dbReference type="Pfam" id="PF09380">
    <property type="entry name" value="FERM_C"/>
    <property type="match status" value="1"/>
</dbReference>
<dbReference type="InterPro" id="IPR019748">
    <property type="entry name" value="FERM_central"/>
</dbReference>
<evidence type="ECO:0000313" key="3">
    <source>
        <dbReference type="Proteomes" id="UP000046393"/>
    </source>
</evidence>
<dbReference type="InterPro" id="IPR018979">
    <property type="entry name" value="FERM_N"/>
</dbReference>
<dbReference type="WBParaSite" id="SMUV_0000665101-mRNA-1">
    <property type="protein sequence ID" value="SMUV_0000665101-mRNA-1"/>
    <property type="gene ID" value="SMUV_0000665101"/>
</dbReference>
<feature type="compositionally biased region" description="Polar residues" evidence="1">
    <location>
        <begin position="898"/>
        <end position="918"/>
    </location>
</feature>
<feature type="domain" description="FERM" evidence="2">
    <location>
        <begin position="1"/>
        <end position="271"/>
    </location>
</feature>
<dbReference type="SMART" id="SM01196">
    <property type="entry name" value="FERM_C"/>
    <property type="match status" value="1"/>
</dbReference>
<feature type="region of interest" description="Disordered" evidence="1">
    <location>
        <begin position="1071"/>
        <end position="1146"/>
    </location>
</feature>
<dbReference type="PANTHER" id="PTHR45858">
    <property type="entry name" value="FERM DOMAIN CONTAINING PROTEIN"/>
    <property type="match status" value="1"/>
</dbReference>
<dbReference type="FunFam" id="1.20.80.10:FF:000005">
    <property type="entry name" value="FERM, RhoGEF and pleckstrin domain-containing protein 1"/>
    <property type="match status" value="1"/>
</dbReference>
<feature type="region of interest" description="Disordered" evidence="1">
    <location>
        <begin position="1010"/>
        <end position="1058"/>
    </location>
</feature>
<dbReference type="InterPro" id="IPR035963">
    <property type="entry name" value="FERM_2"/>
</dbReference>
<feature type="compositionally biased region" description="Polar residues" evidence="1">
    <location>
        <begin position="931"/>
        <end position="950"/>
    </location>
</feature>
<dbReference type="Proteomes" id="UP000046393">
    <property type="component" value="Unplaced"/>
</dbReference>
<dbReference type="Pfam" id="PF09379">
    <property type="entry name" value="FERM_N"/>
    <property type="match status" value="1"/>
</dbReference>
<dbReference type="InterPro" id="IPR014352">
    <property type="entry name" value="FERM/acyl-CoA-bd_prot_sf"/>
</dbReference>
<dbReference type="STRING" id="451379.A0A0N5APR3"/>
<evidence type="ECO:0000259" key="2">
    <source>
        <dbReference type="PROSITE" id="PS50057"/>
    </source>
</evidence>
<dbReference type="InterPro" id="IPR018980">
    <property type="entry name" value="FERM_PH-like_C"/>
</dbReference>
<dbReference type="PRINTS" id="PR00935">
    <property type="entry name" value="BAND41"/>
</dbReference>